<dbReference type="CDD" id="cd05120">
    <property type="entry name" value="APH_ChoK_like"/>
    <property type="match status" value="1"/>
</dbReference>
<dbReference type="AlphaFoldDB" id="M7STG7"/>
<organism evidence="2 3">
    <name type="scientific">Eutypa lata (strain UCR-EL1)</name>
    <name type="common">Grapevine dieback disease fungus</name>
    <name type="synonym">Eutypa armeniacae</name>
    <dbReference type="NCBI Taxonomy" id="1287681"/>
    <lineage>
        <taxon>Eukaryota</taxon>
        <taxon>Fungi</taxon>
        <taxon>Dikarya</taxon>
        <taxon>Ascomycota</taxon>
        <taxon>Pezizomycotina</taxon>
        <taxon>Sordariomycetes</taxon>
        <taxon>Xylariomycetidae</taxon>
        <taxon>Xylariales</taxon>
        <taxon>Diatrypaceae</taxon>
        <taxon>Eutypa</taxon>
    </lineage>
</organism>
<evidence type="ECO:0000259" key="1">
    <source>
        <dbReference type="Pfam" id="PF01636"/>
    </source>
</evidence>
<dbReference type="Gene3D" id="3.90.1200.10">
    <property type="match status" value="1"/>
</dbReference>
<dbReference type="InterPro" id="IPR002575">
    <property type="entry name" value="Aminoglycoside_PTrfase"/>
</dbReference>
<dbReference type="InterPro" id="IPR011009">
    <property type="entry name" value="Kinase-like_dom_sf"/>
</dbReference>
<dbReference type="HOGENOM" id="CLU_021768_6_1_1"/>
<dbReference type="Proteomes" id="UP000012174">
    <property type="component" value="Unassembled WGS sequence"/>
</dbReference>
<protein>
    <recommendedName>
        <fullName evidence="1">Aminoglycoside phosphotransferase domain-containing protein</fullName>
    </recommendedName>
</protein>
<dbReference type="KEGG" id="ela:UCREL1_5171"/>
<dbReference type="PANTHER" id="PTHR21310:SF55">
    <property type="entry name" value="AMINOGLYCOSIDE PHOSPHOTRANSFERASE DOMAIN-CONTAINING PROTEIN"/>
    <property type="match status" value="1"/>
</dbReference>
<sequence length="284" mass="32925">MDATHSNFGSNPNIKIIVANPTRRVWSLGSRYIVKEWICPYNDGNIEANATKLLKDRGVNVPIPNIVTSWKDGDWAFMISERLPGQPLMDIWAELSTEDKCRIAKQTADMVSKFRSITSNTCCAFDGQSIKDVNMLLGAEGRKEFDPLTSDAEVWEQMFRSKLDEVNADEEHRRLLRKYMPRSGPYVFTHGDLSFSNIVVDDDRNVSGILDFEFSAYLPVWWEYVAAHFSFSQGDEEWKDILRQYLEPHEQAINWYMYWAELCKTPMPEDIDVWAQILSKFEQL</sequence>
<proteinExistence type="predicted"/>
<dbReference type="eggNOG" id="ENOG502SP8Y">
    <property type="taxonomic scope" value="Eukaryota"/>
</dbReference>
<dbReference type="SUPFAM" id="SSF56112">
    <property type="entry name" value="Protein kinase-like (PK-like)"/>
    <property type="match status" value="1"/>
</dbReference>
<accession>M7STG7</accession>
<gene>
    <name evidence="2" type="ORF">UCREL1_5171</name>
</gene>
<feature type="domain" description="Aminoglycoside phosphotransferase" evidence="1">
    <location>
        <begin position="20"/>
        <end position="252"/>
    </location>
</feature>
<dbReference type="OMA" id="MRRIPGE"/>
<dbReference type="OrthoDB" id="8300194at2759"/>
<dbReference type="PIRSF" id="PIRSF000707">
    <property type="entry name" value="Hygromycin-B_kinase"/>
    <property type="match status" value="1"/>
</dbReference>
<dbReference type="PANTHER" id="PTHR21310">
    <property type="entry name" value="AMINOGLYCOSIDE PHOSPHOTRANSFERASE-RELATED-RELATED"/>
    <property type="match status" value="1"/>
</dbReference>
<dbReference type="Pfam" id="PF01636">
    <property type="entry name" value="APH"/>
    <property type="match status" value="1"/>
</dbReference>
<keyword evidence="3" id="KW-1185">Reference proteome</keyword>
<name>M7STG7_EUTLA</name>
<evidence type="ECO:0000313" key="3">
    <source>
        <dbReference type="Proteomes" id="UP000012174"/>
    </source>
</evidence>
<reference evidence="3" key="1">
    <citation type="journal article" date="2013" name="Genome Announc.">
        <title>Draft genome sequence of the grapevine dieback fungus Eutypa lata UCR-EL1.</title>
        <authorList>
            <person name="Blanco-Ulate B."/>
            <person name="Rolshausen P.E."/>
            <person name="Cantu D."/>
        </authorList>
    </citation>
    <scope>NUCLEOTIDE SEQUENCE [LARGE SCALE GENOMIC DNA]</scope>
    <source>
        <strain evidence="3">UCR-EL1</strain>
    </source>
</reference>
<dbReference type="InterPro" id="IPR051678">
    <property type="entry name" value="AGP_Transferase"/>
</dbReference>
<dbReference type="InterPro" id="IPR016259">
    <property type="entry name" value="Hygromycin-B_Kinase"/>
</dbReference>
<dbReference type="EMBL" id="KB706350">
    <property type="protein sequence ID" value="EMR67798.1"/>
    <property type="molecule type" value="Genomic_DNA"/>
</dbReference>
<evidence type="ECO:0000313" key="2">
    <source>
        <dbReference type="EMBL" id="EMR67798.1"/>
    </source>
</evidence>